<sequence>MAALKELLPLAKSSTATHYDHSNDPWFKQRHTTAEAERSRYCLQWKVFKGTMEKNRKGVEGEIQKERTLASLSWKEGNWKRPLKESSYFLIAIPRKEGRNSEVVCDPSENT</sequence>
<organism evidence="1 2">
    <name type="scientific">Vaccinium darrowii</name>
    <dbReference type="NCBI Taxonomy" id="229202"/>
    <lineage>
        <taxon>Eukaryota</taxon>
        <taxon>Viridiplantae</taxon>
        <taxon>Streptophyta</taxon>
        <taxon>Embryophyta</taxon>
        <taxon>Tracheophyta</taxon>
        <taxon>Spermatophyta</taxon>
        <taxon>Magnoliopsida</taxon>
        <taxon>eudicotyledons</taxon>
        <taxon>Gunneridae</taxon>
        <taxon>Pentapetalae</taxon>
        <taxon>asterids</taxon>
        <taxon>Ericales</taxon>
        <taxon>Ericaceae</taxon>
        <taxon>Vaccinioideae</taxon>
        <taxon>Vaccinieae</taxon>
        <taxon>Vaccinium</taxon>
    </lineage>
</organism>
<dbReference type="Proteomes" id="UP000828048">
    <property type="component" value="Chromosome 9"/>
</dbReference>
<name>A0ACB7ZIU2_9ERIC</name>
<evidence type="ECO:0000313" key="2">
    <source>
        <dbReference type="Proteomes" id="UP000828048"/>
    </source>
</evidence>
<gene>
    <name evidence="1" type="ORF">Vadar_010752</name>
</gene>
<protein>
    <submittedName>
        <fullName evidence="1">Uncharacterized protein</fullName>
    </submittedName>
</protein>
<keyword evidence="2" id="KW-1185">Reference proteome</keyword>
<comment type="caution">
    <text evidence="1">The sequence shown here is derived from an EMBL/GenBank/DDBJ whole genome shotgun (WGS) entry which is preliminary data.</text>
</comment>
<evidence type="ECO:0000313" key="1">
    <source>
        <dbReference type="EMBL" id="KAH7865752.1"/>
    </source>
</evidence>
<dbReference type="EMBL" id="CM037159">
    <property type="protein sequence ID" value="KAH7865752.1"/>
    <property type="molecule type" value="Genomic_DNA"/>
</dbReference>
<proteinExistence type="predicted"/>
<accession>A0ACB7ZIU2</accession>
<reference evidence="1 2" key="1">
    <citation type="journal article" date="2021" name="Hortic Res">
        <title>High-quality reference genome and annotation aids understanding of berry development for evergreen blueberry (Vaccinium darrowii).</title>
        <authorList>
            <person name="Yu J."/>
            <person name="Hulse-Kemp A.M."/>
            <person name="Babiker E."/>
            <person name="Staton M."/>
        </authorList>
    </citation>
    <scope>NUCLEOTIDE SEQUENCE [LARGE SCALE GENOMIC DNA]</scope>
    <source>
        <strain evidence="2">cv. NJ 8807/NJ 8810</strain>
        <tissue evidence="1">Young leaf</tissue>
    </source>
</reference>